<dbReference type="PANTHER" id="PTHR15081">
    <property type="entry name" value="NUCLEAR AUTOANTIGENIC SPERM PROTEIN NASP -RELATED"/>
    <property type="match status" value="1"/>
</dbReference>
<sequence length="287" mass="31102">ENNSNALSDEELPEEGISAEEGAVGDEPPALETDSTDDTANNVPNLQLAWEVLDVARAVCDKQEKTDEWQQKKSEVLLLLGDVSIEDENYKQAIDDLAVCLDIQQKIYAGTDRRIAETLFQMARAFNLSFEFAKAAEYYKKAYDVIKLCADAHETKMTAGVECPDEKATIEKELSELQALLPDIQLKVDDSLESAKNAELLKEQQADGTAAPAFEDKETAASKPAAADISNLVRKPVKRSIEPDEAEAAVKRCKGDDEGEADVTTTNGNGHSVEANGDNGHAATAEA</sequence>
<dbReference type="InterPro" id="IPR011990">
    <property type="entry name" value="TPR-like_helical_dom_sf"/>
</dbReference>
<feature type="region of interest" description="Disordered" evidence="3">
    <location>
        <begin position="1"/>
        <end position="41"/>
    </location>
</feature>
<evidence type="ECO:0000313" key="5">
    <source>
        <dbReference type="Proteomes" id="UP000887566"/>
    </source>
</evidence>
<feature type="region of interest" description="Disordered" evidence="3">
    <location>
        <begin position="203"/>
        <end position="287"/>
    </location>
</feature>
<protein>
    <submittedName>
        <fullName evidence="6">Tetratricopeptide SHNi-TPR domain-containing protein</fullName>
    </submittedName>
</protein>
<dbReference type="WBParaSite" id="PSAMB.scaffold6546size9261.g28682.t1">
    <property type="protein sequence ID" value="PSAMB.scaffold6546size9261.g28682.t1"/>
    <property type="gene ID" value="PSAMB.scaffold6546size9261.g28682"/>
</dbReference>
<evidence type="ECO:0000256" key="2">
    <source>
        <dbReference type="ARBA" id="ARBA00022803"/>
    </source>
</evidence>
<organism evidence="5 6">
    <name type="scientific">Plectus sambesii</name>
    <dbReference type="NCBI Taxonomy" id="2011161"/>
    <lineage>
        <taxon>Eukaryota</taxon>
        <taxon>Metazoa</taxon>
        <taxon>Ecdysozoa</taxon>
        <taxon>Nematoda</taxon>
        <taxon>Chromadorea</taxon>
        <taxon>Plectida</taxon>
        <taxon>Plectina</taxon>
        <taxon>Plectoidea</taxon>
        <taxon>Plectidae</taxon>
        <taxon>Plectus</taxon>
    </lineage>
</organism>
<name>A0A914X6A7_9BILA</name>
<dbReference type="SUPFAM" id="SSF48452">
    <property type="entry name" value="TPR-like"/>
    <property type="match status" value="1"/>
</dbReference>
<accession>A0A914X6A7</accession>
<dbReference type="Proteomes" id="UP000887566">
    <property type="component" value="Unplaced"/>
</dbReference>
<evidence type="ECO:0000259" key="4">
    <source>
        <dbReference type="Pfam" id="PF10516"/>
    </source>
</evidence>
<feature type="compositionally biased region" description="Acidic residues" evidence="3">
    <location>
        <begin position="8"/>
        <end position="18"/>
    </location>
</feature>
<dbReference type="GO" id="GO:0005654">
    <property type="term" value="C:nucleoplasm"/>
    <property type="evidence" value="ECO:0007669"/>
    <property type="project" value="TreeGrafter"/>
</dbReference>
<dbReference type="GO" id="GO:0042393">
    <property type="term" value="F:histone binding"/>
    <property type="evidence" value="ECO:0007669"/>
    <property type="project" value="TreeGrafter"/>
</dbReference>
<evidence type="ECO:0000256" key="1">
    <source>
        <dbReference type="ARBA" id="ARBA00022737"/>
    </source>
</evidence>
<dbReference type="GO" id="GO:0006335">
    <property type="term" value="P:DNA replication-dependent chromatin assembly"/>
    <property type="evidence" value="ECO:0007669"/>
    <property type="project" value="TreeGrafter"/>
</dbReference>
<dbReference type="InterPro" id="IPR051730">
    <property type="entry name" value="NASP-like"/>
</dbReference>
<keyword evidence="1" id="KW-0677">Repeat</keyword>
<feature type="domain" description="Tetratricopeptide SHNi-TPR" evidence="4">
    <location>
        <begin position="74"/>
        <end position="109"/>
    </location>
</feature>
<reference evidence="6" key="1">
    <citation type="submission" date="2022-11" db="UniProtKB">
        <authorList>
            <consortium name="WormBaseParasite"/>
        </authorList>
    </citation>
    <scope>IDENTIFICATION</scope>
</reference>
<dbReference type="Gene3D" id="1.25.40.10">
    <property type="entry name" value="Tetratricopeptide repeat domain"/>
    <property type="match status" value="1"/>
</dbReference>
<evidence type="ECO:0000313" key="6">
    <source>
        <dbReference type="WBParaSite" id="PSAMB.scaffold6546size9261.g28682.t1"/>
    </source>
</evidence>
<keyword evidence="2" id="KW-0802">TPR repeat</keyword>
<evidence type="ECO:0000256" key="3">
    <source>
        <dbReference type="SAM" id="MobiDB-lite"/>
    </source>
</evidence>
<dbReference type="GO" id="GO:0034080">
    <property type="term" value="P:CENP-A containing chromatin assembly"/>
    <property type="evidence" value="ECO:0007669"/>
    <property type="project" value="TreeGrafter"/>
</dbReference>
<dbReference type="Pfam" id="PF10516">
    <property type="entry name" value="SHNi-TPR"/>
    <property type="match status" value="1"/>
</dbReference>
<dbReference type="InterPro" id="IPR019544">
    <property type="entry name" value="Tetratricopeptide_SHNi-TPR_dom"/>
</dbReference>
<dbReference type="PANTHER" id="PTHR15081:SF1">
    <property type="entry name" value="NUCLEAR AUTOANTIGENIC SPERM PROTEIN"/>
    <property type="match status" value="1"/>
</dbReference>
<keyword evidence="5" id="KW-1185">Reference proteome</keyword>
<dbReference type="AlphaFoldDB" id="A0A914X6A7"/>
<proteinExistence type="predicted"/>